<dbReference type="STRING" id="691883.A0A058Z791"/>
<dbReference type="PANTHER" id="PTHR22599">
    <property type="entry name" value="MPS ONE BINDER KINASE ACTIVATOR-LIKE MOB"/>
    <property type="match status" value="1"/>
</dbReference>
<dbReference type="OrthoDB" id="184876at2759"/>
<keyword evidence="2" id="KW-1185">Reference proteome</keyword>
<dbReference type="InterPro" id="IPR005301">
    <property type="entry name" value="MOB_kinase_act_fam"/>
</dbReference>
<dbReference type="RefSeq" id="XP_009495770.1">
    <property type="nucleotide sequence ID" value="XM_009497495.1"/>
</dbReference>
<dbReference type="Pfam" id="PF03637">
    <property type="entry name" value="Mob1_phocein"/>
    <property type="match status" value="1"/>
</dbReference>
<sequence>MTDQVCRRLRPGCSIDDAYKWPVRNLSELDSPFALQEYIQDLLRQEEVNVQAAVVCPDDVDKNVWIHEHLRYICMQLELLAAKLVDVCTPATCKQMFATPNELYLCATHTRPKECPAIDYINHLLDSTSALFHNNKYFPSRVTVSQSSADAHFSSTSRRLYRILAHVYFNHPQDFWNFDPEGVLLRHFHLLSVEYKLIDPDNLIIPLNGDKK</sequence>
<dbReference type="InterPro" id="IPR036703">
    <property type="entry name" value="MOB_kinase_act_sf"/>
</dbReference>
<dbReference type="SUPFAM" id="SSF101152">
    <property type="entry name" value="Mob1/phocein"/>
    <property type="match status" value="1"/>
</dbReference>
<dbReference type="EMBL" id="KB932205">
    <property type="protein sequence ID" value="KCV70164.1"/>
    <property type="molecule type" value="Genomic_DNA"/>
</dbReference>
<dbReference type="AlphaFoldDB" id="A0A058Z791"/>
<dbReference type="eggNOG" id="KOG1852">
    <property type="taxonomic scope" value="Eukaryota"/>
</dbReference>
<dbReference type="SMART" id="SM01388">
    <property type="entry name" value="Mob1_phocein"/>
    <property type="match status" value="1"/>
</dbReference>
<gene>
    <name evidence="1" type="ORF">H696_03623</name>
</gene>
<protein>
    <recommendedName>
        <fullName evidence="3">Mob1/phocein</fullName>
    </recommendedName>
</protein>
<evidence type="ECO:0000313" key="2">
    <source>
        <dbReference type="Proteomes" id="UP000030693"/>
    </source>
</evidence>
<organism evidence="1">
    <name type="scientific">Fonticula alba</name>
    <name type="common">Slime mold</name>
    <dbReference type="NCBI Taxonomy" id="691883"/>
    <lineage>
        <taxon>Eukaryota</taxon>
        <taxon>Rotosphaerida</taxon>
        <taxon>Fonticulaceae</taxon>
        <taxon>Fonticula</taxon>
    </lineage>
</organism>
<evidence type="ECO:0008006" key="3">
    <source>
        <dbReference type="Google" id="ProtNLM"/>
    </source>
</evidence>
<dbReference type="Gene3D" id="1.20.140.30">
    <property type="entry name" value="MOB kinase activator"/>
    <property type="match status" value="1"/>
</dbReference>
<dbReference type="OMA" id="ATCTQMT"/>
<evidence type="ECO:0000313" key="1">
    <source>
        <dbReference type="EMBL" id="KCV70164.1"/>
    </source>
</evidence>
<accession>A0A058Z791</accession>
<reference evidence="1" key="1">
    <citation type="submission" date="2013-04" db="EMBL/GenBank/DDBJ databases">
        <title>The Genome Sequence of Fonticula alba ATCC 38817.</title>
        <authorList>
            <consortium name="The Broad Institute Genomics Platform"/>
            <person name="Russ C."/>
            <person name="Cuomo C."/>
            <person name="Burger G."/>
            <person name="Gray M.W."/>
            <person name="Holland P.W.H."/>
            <person name="King N."/>
            <person name="Lang F.B.F."/>
            <person name="Roger A.J."/>
            <person name="Ruiz-Trillo I."/>
            <person name="Brown M."/>
            <person name="Walker B."/>
            <person name="Young S."/>
            <person name="Zeng Q."/>
            <person name="Gargeya S."/>
            <person name="Fitzgerald M."/>
            <person name="Haas B."/>
            <person name="Abouelleil A."/>
            <person name="Allen A.W."/>
            <person name="Alvarado L."/>
            <person name="Arachchi H.M."/>
            <person name="Berlin A.M."/>
            <person name="Chapman S.B."/>
            <person name="Gainer-Dewar J."/>
            <person name="Goldberg J."/>
            <person name="Griggs A."/>
            <person name="Gujja S."/>
            <person name="Hansen M."/>
            <person name="Howarth C."/>
            <person name="Imamovic A."/>
            <person name="Ireland A."/>
            <person name="Larimer J."/>
            <person name="McCowan C."/>
            <person name="Murphy C."/>
            <person name="Pearson M."/>
            <person name="Poon T.W."/>
            <person name="Priest M."/>
            <person name="Roberts A."/>
            <person name="Saif S."/>
            <person name="Shea T."/>
            <person name="Sisk P."/>
            <person name="Sykes S."/>
            <person name="Wortman J."/>
            <person name="Nusbaum C."/>
            <person name="Birren B."/>
        </authorList>
    </citation>
    <scope>NUCLEOTIDE SEQUENCE [LARGE SCALE GENOMIC DNA]</scope>
    <source>
        <strain evidence="1">ATCC 38817</strain>
    </source>
</reference>
<dbReference type="Proteomes" id="UP000030693">
    <property type="component" value="Unassembled WGS sequence"/>
</dbReference>
<name>A0A058Z791_FONAL</name>
<dbReference type="GeneID" id="20528348"/>
<proteinExistence type="predicted"/>